<evidence type="ECO:0000256" key="1">
    <source>
        <dbReference type="ARBA" id="ARBA00008814"/>
    </source>
</evidence>
<protein>
    <submittedName>
        <fullName evidence="3">ABC-type Fe3+-hydroxamate transport system, periplasmic component</fullName>
    </submittedName>
</protein>
<dbReference type="KEGG" id="psim:KR76_24475"/>
<dbReference type="PANTHER" id="PTHR30535:SF35">
    <property type="entry name" value="PERIPLASMIC BINDING PROTEIN"/>
    <property type="match status" value="1"/>
</dbReference>
<dbReference type="PANTHER" id="PTHR30535">
    <property type="entry name" value="VITAMIN B12-BINDING PROTEIN"/>
    <property type="match status" value="1"/>
</dbReference>
<evidence type="ECO:0000313" key="4">
    <source>
        <dbReference type="Proteomes" id="UP000030300"/>
    </source>
</evidence>
<accession>A0A0A1DUQ3</accession>
<dbReference type="AlphaFoldDB" id="A0A0A1DUQ3"/>
<dbReference type="HOGENOM" id="CLU_423792_0_0_11"/>
<dbReference type="NCBIfam" id="NF038402">
    <property type="entry name" value="TroA_like"/>
    <property type="match status" value="1"/>
</dbReference>
<dbReference type="eggNOG" id="COG0614">
    <property type="taxonomic scope" value="Bacteria"/>
</dbReference>
<dbReference type="InterPro" id="IPR054828">
    <property type="entry name" value="Vit_B12_bind_prot"/>
</dbReference>
<dbReference type="InterPro" id="IPR050902">
    <property type="entry name" value="ABC_Transporter_SBP"/>
</dbReference>
<evidence type="ECO:0000256" key="2">
    <source>
        <dbReference type="SAM" id="MobiDB-lite"/>
    </source>
</evidence>
<gene>
    <name evidence="3" type="ORF">KR76_24475</name>
</gene>
<keyword evidence="4" id="KW-1185">Reference proteome</keyword>
<feature type="region of interest" description="Disordered" evidence="2">
    <location>
        <begin position="30"/>
        <end position="54"/>
    </location>
</feature>
<dbReference type="SUPFAM" id="SSF53807">
    <property type="entry name" value="Helical backbone' metal receptor"/>
    <property type="match status" value="1"/>
</dbReference>
<feature type="compositionally biased region" description="Basic and acidic residues" evidence="2">
    <location>
        <begin position="322"/>
        <end position="332"/>
    </location>
</feature>
<proteinExistence type="inferred from homology"/>
<sequence length="646" mass="69522">MRRDPPLRALSAAGSRSFARRFVPLRLLPDADPVDGHRRRGGGLGGDRVPGAAEDLGQHDVEGLVEGLRRDERRGRRPAVGEADPVVVEEAHRRRRPLDGVAVVLRRLRHPAVVAGAQPGVLARVVHRRVDPAGVRAEPLGDVDLAGVRPAAVGVLLGVEPERGVDAADRRRRHLRAELEAAEGLVEQPVAADRGGRALGRVGAERARALEVRRLLARGELQLPATDPHVVRAVDVAALAEGADPGDGGLLDHPLGRVERRPVEVVVERAGVAPAALLRGTLTAARRSAGGGRRGGGHRDPGRRGAHHRCERCGGDDGGADDAQKSKTEHGDPLSPPAAIRPCPQAPMRPDHGVGSDPCANDQALARGSGPNGVARTGYAGDGERQPRTTVRRVSGTSASPVDDLGAPVPLSAPARRVVSLVPSITEALAADVPDRLVGATDWCTHPADLDVRRVRGTKNPDLAAIRALAPDLVVANKEENRELDVRRLREAGVAVWVTDIETVPQALTSLERLYDEALAHARPDWLRQARERWDRPVPPSRGRVAVPVWRDPWMVVGPRTYTGDLLRRLGWTNAFDDSADRYPHVELAALDRDDDVDLVLLPDEPYVFTSDDGPEAFTRVPTRLVSGRLLTWYGPAMVEAYDELS</sequence>
<reference evidence="3 4" key="1">
    <citation type="journal article" date="2015" name="Genome Announc.">
        <title>Complete Genome Sequence of Steroid-Transforming Nocardioides simplex VKM Ac-2033D.</title>
        <authorList>
            <person name="Shtratnikova V.Y."/>
            <person name="Schelkunov M.I."/>
            <person name="Pekov Y.A."/>
            <person name="Fokina V.V."/>
            <person name="Logacheva M.D."/>
            <person name="Sokolov S.L."/>
            <person name="Bragin E.Y."/>
            <person name="Ashapkin V.V."/>
            <person name="Donova M.V."/>
        </authorList>
    </citation>
    <scope>NUCLEOTIDE SEQUENCE [LARGE SCALE GENOMIC DNA]</scope>
    <source>
        <strain evidence="3 4">VKM Ac-2033D</strain>
    </source>
</reference>
<organism evidence="3 4">
    <name type="scientific">Nocardioides simplex</name>
    <name type="common">Arthrobacter simplex</name>
    <dbReference type="NCBI Taxonomy" id="2045"/>
    <lineage>
        <taxon>Bacteria</taxon>
        <taxon>Bacillati</taxon>
        <taxon>Actinomycetota</taxon>
        <taxon>Actinomycetes</taxon>
        <taxon>Propionibacteriales</taxon>
        <taxon>Nocardioidaceae</taxon>
        <taxon>Pimelobacter</taxon>
    </lineage>
</organism>
<evidence type="ECO:0000313" key="3">
    <source>
        <dbReference type="EMBL" id="AIY19145.2"/>
    </source>
</evidence>
<dbReference type="Gene3D" id="3.40.50.1980">
    <property type="entry name" value="Nitrogenase molybdenum iron protein domain"/>
    <property type="match status" value="2"/>
</dbReference>
<feature type="region of interest" description="Disordered" evidence="2">
    <location>
        <begin position="283"/>
        <end position="408"/>
    </location>
</feature>
<dbReference type="Proteomes" id="UP000030300">
    <property type="component" value="Chromosome"/>
</dbReference>
<name>A0A0A1DUQ3_NOCSI</name>
<comment type="similarity">
    <text evidence="1">Belongs to the bacterial solute-binding protein 8 family.</text>
</comment>
<dbReference type="STRING" id="2045.KR76_24475"/>
<dbReference type="EMBL" id="CP009896">
    <property type="protein sequence ID" value="AIY19145.2"/>
    <property type="molecule type" value="Genomic_DNA"/>
</dbReference>